<comment type="similarity">
    <text evidence="3">Belongs to the glycosyltransferase 28 family.</text>
</comment>
<evidence type="ECO:0000256" key="12">
    <source>
        <dbReference type="ARBA" id="ARBA00049453"/>
    </source>
</evidence>
<feature type="compositionally biased region" description="Polar residues" evidence="13">
    <location>
        <begin position="156"/>
        <end position="166"/>
    </location>
</feature>
<reference evidence="16" key="1">
    <citation type="submission" date="2017-03" db="EMBL/GenBank/DDBJ databases">
        <title>Genomes of endolithic fungi from Antarctica.</title>
        <authorList>
            <person name="Coleine C."/>
            <person name="Masonjones S."/>
            <person name="Stajich J.E."/>
        </authorList>
    </citation>
    <scope>NUCLEOTIDE SEQUENCE [LARGE SCALE GENOMIC DNA]</scope>
    <source>
        <strain evidence="16">CCFEE 5527</strain>
    </source>
</reference>
<evidence type="ECO:0000256" key="10">
    <source>
        <dbReference type="ARBA" id="ARBA00029843"/>
    </source>
</evidence>
<feature type="compositionally biased region" description="Gly residues" evidence="13">
    <location>
        <begin position="82"/>
        <end position="91"/>
    </location>
</feature>
<evidence type="ECO:0000256" key="6">
    <source>
        <dbReference type="ARBA" id="ARBA00022676"/>
    </source>
</evidence>
<keyword evidence="5" id="KW-0963">Cytoplasm</keyword>
<dbReference type="GO" id="GO:0016906">
    <property type="term" value="F:sterol 3-beta-glucosyltransferase activity"/>
    <property type="evidence" value="ECO:0007669"/>
    <property type="project" value="UniProtKB-EC"/>
</dbReference>
<feature type="region of interest" description="Disordered" evidence="13">
    <location>
        <begin position="1384"/>
        <end position="1434"/>
    </location>
</feature>
<keyword evidence="7" id="KW-0808">Transferase</keyword>
<dbReference type="CDD" id="cd13216">
    <property type="entry name" value="PH-GRAM2_AGT26"/>
    <property type="match status" value="1"/>
</dbReference>
<feature type="compositionally biased region" description="Polar residues" evidence="13">
    <location>
        <begin position="492"/>
        <end position="513"/>
    </location>
</feature>
<sequence>MSQSTALPDRRSASAARLQQGRRKLVKKRYDRSPGMAQSSIALPARFDEVDEEEENAARRADEAVAQRSVYGLFAQARRDGTGFGLAGRGADGSRQSVDGGRGSMDERRASVDEAEEEETSKAEEKKPESKGHRKRFSETKLLRGLLKPIRERSDSTPQDMTQSQILPPKGELGSLPERPASRDEQLDGGDIVLDRKLQAQAKAEMEDSASTIVGRSRASTRTRDAKAVLAEIFHFDEPEDVVAQFPCFYVQTVLLHGDIYITTKHICFYAYLPRKDSVVKSGNISKKGKSDPRYVRRWFVLKGDVLNYYKDAAHPYEPVNGINLRYAITAELTPEKGKEKETPYFTIVTPDRTYYLRADSTTSAKEWVKQLQKVIFRSHNDGNSVKISLPISNIVEVESNPIVGNHDTVNLHVIDNNEDFAIDEYLFTFTTHGQAALTVLNEVTRDNESRLVMEGSDEDVQQTSHLQTPGVRRSLSIGRSRSPRMLHLQPGNVQEQVRSTLSPIGTGTNSPRASGEYSRKSLDVSRASLDRGRSSFDRGRRSGEHSRTDTVESRRMSKSPLAPTSKSSDSFATTSEKQSGSSSGRGVPGPDMSASQILTGDDAFRAPTMVKPQPKRTVSGSTIERLRRSSRDTSRESSIAHSDRVKIHPPSQAQTDQTLSDSHSSASGGAVSRASHIAAEEDGPMRASDATIAPGGSRPIATPLYHAATIAGYVRDTGKRMGSYLSSSPGIYYEKVTGAMAGGKRHYSEAEALSPEDRIPDPEDSLADAEDERRFQQHFSLAESERLIATWYCSLHRVLPLYGKVYLGTRYFCYRSLLPGTRTKIVLPLRDIFNVEKQKSYRIGYPGMILVIKGHEELFFDFGSVNLRDDCVVSILRGLDVVAKMEQSTILTDEEKLDADAAANENELLSAARRHDYTKTELLPADIEDDGPPILFDDGSASVLSFKPKDPLKITCLTIGSRGDVQPYIALCKGLLEEGHKPRIATHREFQGWVERHGIEFAPVEGDPAELMKLCVEHGMFTPKFITETNSKFRGWLDELLDSAWKACQGSDVLIESPSAMAGIHIAEALGIPYFRAFTMPWTRTRAYPHAFASLHSKAGGAYNWTSYVVFENVFWHMTAGQMNKWRHERLGLRNTDLKRLQQNKRPFLYNFSPSVVVPPLDFSDWVRVTGYWFLDEANSWTPPPDLLAFINKAKSDNAKLVYIGFGSIVVSDSRAMTQHIVDAVLKADVRCILSKGWSDRLDGEDAHTTEVPLPPSIFQISSAPHDWLFKQIDAAVHHGGAGTTGASLRAGIPTVIKPFFGDQFFFATRVEDIGVGLRVKHITPNSLGRALWIATHDDRMRNKARVLGEQIRAEDGVQTAIKAIYRDMEDARSLIRPVKGVKQASQSDVSSTGDATVDSGDDEGEESWTFVESESEADAVGHRGNTVGSPGSWEQHALQRRFGGFGKPALGSVVLGKGRLLG</sequence>
<keyword evidence="6" id="KW-0328">Glycosyltransferase</keyword>
<dbReference type="EC" id="2.4.1.173" evidence="4"/>
<dbReference type="InterPro" id="IPR002213">
    <property type="entry name" value="UDP_glucos_trans"/>
</dbReference>
<keyword evidence="8" id="KW-0072">Autophagy</keyword>
<dbReference type="InterPro" id="IPR050426">
    <property type="entry name" value="Glycosyltransferase_28"/>
</dbReference>
<dbReference type="InterPro" id="IPR011993">
    <property type="entry name" value="PH-like_dom_sf"/>
</dbReference>
<feature type="region of interest" description="Disordered" evidence="13">
    <location>
        <begin position="455"/>
        <end position="699"/>
    </location>
</feature>
<comment type="catalytic activity">
    <reaction evidence="12">
        <text>a sterol + UDP-alpha-D-glucose = a sterol 3-beta-D-glucoside + UDP + H(+)</text>
        <dbReference type="Rhea" id="RHEA:22724"/>
        <dbReference type="ChEBI" id="CHEBI:15378"/>
        <dbReference type="ChEBI" id="CHEBI:15889"/>
        <dbReference type="ChEBI" id="CHEBI:37424"/>
        <dbReference type="ChEBI" id="CHEBI:58223"/>
        <dbReference type="ChEBI" id="CHEBI:58885"/>
        <dbReference type="EC" id="2.4.1.173"/>
    </reaction>
    <physiologicalReaction direction="left-to-right" evidence="12">
        <dbReference type="Rhea" id="RHEA:22725"/>
    </physiologicalReaction>
</comment>
<dbReference type="PANTHER" id="PTHR48050">
    <property type="entry name" value="STEROL 3-BETA-GLUCOSYLTRANSFERASE"/>
    <property type="match status" value="1"/>
</dbReference>
<proteinExistence type="inferred from homology"/>
<feature type="compositionally biased region" description="Basic and acidic residues" evidence="13">
    <location>
        <begin position="120"/>
        <end position="142"/>
    </location>
</feature>
<dbReference type="InterPro" id="IPR010610">
    <property type="entry name" value="EryCIII-like_C"/>
</dbReference>
<dbReference type="EMBL" id="NAJO01000059">
    <property type="protein sequence ID" value="OQN96958.1"/>
    <property type="molecule type" value="Genomic_DNA"/>
</dbReference>
<dbReference type="SUPFAM" id="SSF50729">
    <property type="entry name" value="PH domain-like"/>
    <property type="match status" value="1"/>
</dbReference>
<dbReference type="InterPro" id="IPR001849">
    <property type="entry name" value="PH_domain"/>
</dbReference>
<dbReference type="InterPro" id="IPR048066">
    <property type="entry name" value="ATG26_PH_GRAM1"/>
</dbReference>
<dbReference type="Gene3D" id="3.40.50.2000">
    <property type="entry name" value="Glycogen Phosphorylase B"/>
    <property type="match status" value="2"/>
</dbReference>
<feature type="compositionally biased region" description="Low complexity" evidence="13">
    <location>
        <begin position="580"/>
        <end position="591"/>
    </location>
</feature>
<dbReference type="InterPro" id="IPR004276">
    <property type="entry name" value="GlycoTrans_28_N"/>
</dbReference>
<dbReference type="FunFam" id="2.30.29.30:FF:000303">
    <property type="entry name" value="Sterol 3-beta-glucosyltransferase"/>
    <property type="match status" value="1"/>
</dbReference>
<dbReference type="FunFam" id="3.40.50.2000:FF:000009">
    <property type="entry name" value="Sterol 3-beta-glucosyltransferase UGT80A2"/>
    <property type="match status" value="1"/>
</dbReference>
<dbReference type="GO" id="GO:0016125">
    <property type="term" value="P:sterol metabolic process"/>
    <property type="evidence" value="ECO:0007669"/>
    <property type="project" value="TreeGrafter"/>
</dbReference>
<dbReference type="STRING" id="1507870.A0A1V8SCQ6"/>
<evidence type="ECO:0000256" key="9">
    <source>
        <dbReference type="ARBA" id="ARBA00023136"/>
    </source>
</evidence>
<dbReference type="GO" id="GO:0005737">
    <property type="term" value="C:cytoplasm"/>
    <property type="evidence" value="ECO:0007669"/>
    <property type="project" value="UniProtKB-SubCell"/>
</dbReference>
<dbReference type="InParanoid" id="A0A1V8SCQ6"/>
<comment type="caution">
    <text evidence="15">The sequence shown here is derived from an EMBL/GenBank/DDBJ whole genome shotgun (WGS) entry which is preliminary data.</text>
</comment>
<feature type="region of interest" description="Disordered" evidence="13">
    <location>
        <begin position="1"/>
        <end position="64"/>
    </location>
</feature>
<comment type="subcellular location">
    <subcellularLocation>
        <location evidence="2">Cytoplasm</location>
    </subcellularLocation>
    <subcellularLocation>
        <location evidence="1">Membrane</location>
        <topology evidence="1">Peripheral membrane protein</topology>
    </subcellularLocation>
</comment>
<dbReference type="OrthoDB" id="10261837at2759"/>
<feature type="compositionally biased region" description="Polar residues" evidence="13">
    <location>
        <begin position="1385"/>
        <end position="1396"/>
    </location>
</feature>
<organism evidence="15 16">
    <name type="scientific">Cryoendolithus antarcticus</name>
    <dbReference type="NCBI Taxonomy" id="1507870"/>
    <lineage>
        <taxon>Eukaryota</taxon>
        <taxon>Fungi</taxon>
        <taxon>Dikarya</taxon>
        <taxon>Ascomycota</taxon>
        <taxon>Pezizomycotina</taxon>
        <taxon>Dothideomycetes</taxon>
        <taxon>Dothideomycetidae</taxon>
        <taxon>Cladosporiales</taxon>
        <taxon>Cladosporiaceae</taxon>
        <taxon>Cryoendolithus</taxon>
    </lineage>
</organism>
<feature type="compositionally biased region" description="Basic and acidic residues" evidence="13">
    <location>
        <begin position="518"/>
        <end position="556"/>
    </location>
</feature>
<evidence type="ECO:0000256" key="1">
    <source>
        <dbReference type="ARBA" id="ARBA00004170"/>
    </source>
</evidence>
<dbReference type="InterPro" id="IPR048065">
    <property type="entry name" value="ATG26_PH_GRAM2"/>
</dbReference>
<evidence type="ECO:0000256" key="3">
    <source>
        <dbReference type="ARBA" id="ARBA00006962"/>
    </source>
</evidence>
<evidence type="ECO:0000259" key="14">
    <source>
        <dbReference type="PROSITE" id="PS50003"/>
    </source>
</evidence>
<evidence type="ECO:0000256" key="13">
    <source>
        <dbReference type="SAM" id="MobiDB-lite"/>
    </source>
</evidence>
<feature type="compositionally biased region" description="Basic and acidic residues" evidence="13">
    <location>
        <begin position="625"/>
        <end position="636"/>
    </location>
</feature>
<feature type="region of interest" description="Disordered" evidence="13">
    <location>
        <begin position="749"/>
        <end position="769"/>
    </location>
</feature>
<evidence type="ECO:0000256" key="8">
    <source>
        <dbReference type="ARBA" id="ARBA00023006"/>
    </source>
</evidence>
<keyword evidence="9" id="KW-0472">Membrane</keyword>
<evidence type="ECO:0000256" key="11">
    <source>
        <dbReference type="ARBA" id="ARBA00047886"/>
    </source>
</evidence>
<evidence type="ECO:0000256" key="2">
    <source>
        <dbReference type="ARBA" id="ARBA00004496"/>
    </source>
</evidence>
<evidence type="ECO:0000313" key="15">
    <source>
        <dbReference type="EMBL" id="OQN96958.1"/>
    </source>
</evidence>
<dbReference type="GO" id="GO:0005975">
    <property type="term" value="P:carbohydrate metabolic process"/>
    <property type="evidence" value="ECO:0007669"/>
    <property type="project" value="InterPro"/>
</dbReference>
<feature type="region of interest" description="Disordered" evidence="13">
    <location>
        <begin position="81"/>
        <end position="190"/>
    </location>
</feature>
<dbReference type="Gene3D" id="2.30.29.30">
    <property type="entry name" value="Pleckstrin-homology domain (PH domain)/Phosphotyrosine-binding domain (PTB)"/>
    <property type="match status" value="2"/>
</dbReference>
<dbReference type="Pfam" id="PF03033">
    <property type="entry name" value="Glyco_transf_28"/>
    <property type="match status" value="1"/>
</dbReference>
<feature type="compositionally biased region" description="Basic residues" evidence="13">
    <location>
        <begin position="20"/>
        <end position="30"/>
    </location>
</feature>
<dbReference type="SMART" id="SM00233">
    <property type="entry name" value="PH"/>
    <property type="match status" value="1"/>
</dbReference>
<feature type="compositionally biased region" description="Polar residues" evidence="13">
    <location>
        <begin position="563"/>
        <end position="579"/>
    </location>
</feature>
<name>A0A1V8SCQ6_9PEZI</name>
<dbReference type="SUPFAM" id="SSF53756">
    <property type="entry name" value="UDP-Glycosyltransferase/glycogen phosphorylase"/>
    <property type="match status" value="1"/>
</dbReference>
<dbReference type="FunFam" id="3.40.50.2000:FF:000029">
    <property type="entry name" value="Sterol 3-beta-glucosyltransferase"/>
    <property type="match status" value="1"/>
</dbReference>
<comment type="catalytic activity">
    <reaction evidence="11">
        <text>ergosterol + UDP-alpha-D-glucose = ergosteryl 3-beta-D-glucoside + UDP + H(+)</text>
        <dbReference type="Rhea" id="RHEA:61836"/>
        <dbReference type="ChEBI" id="CHEBI:15378"/>
        <dbReference type="ChEBI" id="CHEBI:16933"/>
        <dbReference type="ChEBI" id="CHEBI:52973"/>
        <dbReference type="ChEBI" id="CHEBI:58223"/>
        <dbReference type="ChEBI" id="CHEBI:58885"/>
    </reaction>
    <physiologicalReaction direction="left-to-right" evidence="11">
        <dbReference type="Rhea" id="RHEA:61837"/>
    </physiologicalReaction>
</comment>
<dbReference type="PANTHER" id="PTHR48050:SF25">
    <property type="entry name" value="STEROL 3-BETA-GLUCOSYLTRANSFERASE"/>
    <property type="match status" value="1"/>
</dbReference>
<dbReference type="FunCoup" id="A0A1V8SCQ6">
    <property type="interactions" value="168"/>
</dbReference>
<evidence type="ECO:0000256" key="5">
    <source>
        <dbReference type="ARBA" id="ARBA00022490"/>
    </source>
</evidence>
<dbReference type="Pfam" id="PF02893">
    <property type="entry name" value="GRAM"/>
    <property type="match status" value="2"/>
</dbReference>
<accession>A0A1V8SCQ6</accession>
<dbReference type="CDD" id="cd13215">
    <property type="entry name" value="PH-GRAM1_AGT26"/>
    <property type="match status" value="1"/>
</dbReference>
<dbReference type="PROSITE" id="PS50003">
    <property type="entry name" value="PH_DOMAIN"/>
    <property type="match status" value="1"/>
</dbReference>
<dbReference type="SMART" id="SM00568">
    <property type="entry name" value="GRAM"/>
    <property type="match status" value="2"/>
</dbReference>
<dbReference type="Proteomes" id="UP000192596">
    <property type="component" value="Unassembled WGS sequence"/>
</dbReference>
<dbReference type="Pfam" id="PF06722">
    <property type="entry name" value="EryCIII-like_C"/>
    <property type="match status" value="1"/>
</dbReference>
<dbReference type="CDD" id="cd03784">
    <property type="entry name" value="GT1_Gtf-like"/>
    <property type="match status" value="1"/>
</dbReference>
<dbReference type="GO" id="GO:0016020">
    <property type="term" value="C:membrane"/>
    <property type="evidence" value="ECO:0007669"/>
    <property type="project" value="UniProtKB-SubCell"/>
</dbReference>
<feature type="domain" description="PH" evidence="14">
    <location>
        <begin position="278"/>
        <end position="377"/>
    </location>
</feature>
<gene>
    <name evidence="15" type="ORF">B0A48_16932</name>
</gene>
<dbReference type="GO" id="GO:0006914">
    <property type="term" value="P:autophagy"/>
    <property type="evidence" value="ECO:0007669"/>
    <property type="project" value="UniProtKB-KW"/>
</dbReference>
<feature type="compositionally biased region" description="Low complexity" evidence="13">
    <location>
        <begin position="661"/>
        <end position="677"/>
    </location>
</feature>
<dbReference type="InterPro" id="IPR004182">
    <property type="entry name" value="GRAM"/>
</dbReference>
<evidence type="ECO:0000256" key="4">
    <source>
        <dbReference type="ARBA" id="ARBA00012650"/>
    </source>
</evidence>
<evidence type="ECO:0000256" key="7">
    <source>
        <dbReference type="ARBA" id="ARBA00022679"/>
    </source>
</evidence>
<dbReference type="Pfam" id="PF00169">
    <property type="entry name" value="PH"/>
    <property type="match status" value="1"/>
</dbReference>
<protein>
    <recommendedName>
        <fullName evidence="4">sterol 3beta-glucosyltransferase</fullName>
        <ecNumber evidence="4">2.4.1.173</ecNumber>
    </recommendedName>
    <alternativeName>
        <fullName evidence="10">Autophagy-related protein 26</fullName>
    </alternativeName>
</protein>
<keyword evidence="16" id="KW-1185">Reference proteome</keyword>
<evidence type="ECO:0000313" key="16">
    <source>
        <dbReference type="Proteomes" id="UP000192596"/>
    </source>
</evidence>